<proteinExistence type="predicted"/>
<dbReference type="InterPro" id="IPR016181">
    <property type="entry name" value="Acyl_CoA_acyltransferase"/>
</dbReference>
<dbReference type="InterPro" id="IPR051635">
    <property type="entry name" value="SNAT-like"/>
</dbReference>
<evidence type="ECO:0000313" key="4">
    <source>
        <dbReference type="EMBL" id="MBM6827822.1"/>
    </source>
</evidence>
<evidence type="ECO:0000259" key="3">
    <source>
        <dbReference type="PROSITE" id="PS51186"/>
    </source>
</evidence>
<keyword evidence="1" id="KW-0808">Transferase</keyword>
<dbReference type="Pfam" id="PF00583">
    <property type="entry name" value="Acetyltransf_1"/>
    <property type="match status" value="1"/>
</dbReference>
<keyword evidence="2" id="KW-0012">Acyltransferase</keyword>
<gene>
    <name evidence="4" type="ORF">H6A13_12110</name>
</gene>
<dbReference type="Gene3D" id="3.40.630.30">
    <property type="match status" value="1"/>
</dbReference>
<evidence type="ECO:0000256" key="1">
    <source>
        <dbReference type="ARBA" id="ARBA00022679"/>
    </source>
</evidence>
<dbReference type="AlphaFoldDB" id="A0A938X414"/>
<reference evidence="4" key="1">
    <citation type="submission" date="2020-08" db="EMBL/GenBank/DDBJ databases">
        <authorList>
            <person name="Cejkova D."/>
            <person name="Kubasova T."/>
            <person name="Jahodarova E."/>
            <person name="Rychlik I."/>
        </authorList>
    </citation>
    <scope>NUCLEOTIDE SEQUENCE</scope>
    <source>
        <strain evidence="4">An420c</strain>
    </source>
</reference>
<comment type="caution">
    <text evidence="4">The sequence shown here is derived from an EMBL/GenBank/DDBJ whole genome shotgun (WGS) entry which is preliminary data.</text>
</comment>
<dbReference type="RefSeq" id="WP_204909800.1">
    <property type="nucleotide sequence ID" value="NZ_JACJLV010000065.1"/>
</dbReference>
<dbReference type="PROSITE" id="PS51186">
    <property type="entry name" value="GNAT"/>
    <property type="match status" value="1"/>
</dbReference>
<dbReference type="EMBL" id="JACJLV010000065">
    <property type="protein sequence ID" value="MBM6827822.1"/>
    <property type="molecule type" value="Genomic_DNA"/>
</dbReference>
<evidence type="ECO:0000256" key="2">
    <source>
        <dbReference type="ARBA" id="ARBA00023315"/>
    </source>
</evidence>
<dbReference type="PANTHER" id="PTHR10908">
    <property type="entry name" value="SEROTONIN N-ACETYLTRANSFERASE"/>
    <property type="match status" value="1"/>
</dbReference>
<keyword evidence="5" id="KW-1185">Reference proteome</keyword>
<name>A0A938X414_9CLOT</name>
<dbReference type="GO" id="GO:0008080">
    <property type="term" value="F:N-acetyltransferase activity"/>
    <property type="evidence" value="ECO:0007669"/>
    <property type="project" value="UniProtKB-ARBA"/>
</dbReference>
<protein>
    <submittedName>
        <fullName evidence="4">GNAT family N-acetyltransferase</fullName>
    </submittedName>
</protein>
<dbReference type="CDD" id="cd04301">
    <property type="entry name" value="NAT_SF"/>
    <property type="match status" value="1"/>
</dbReference>
<reference evidence="4" key="2">
    <citation type="journal article" date="2021" name="Sci. Rep.">
        <title>The distribution of antibiotic resistance genes in chicken gut microbiota commensals.</title>
        <authorList>
            <person name="Juricova H."/>
            <person name="Matiasovicova J."/>
            <person name="Kubasova T."/>
            <person name="Cejkova D."/>
            <person name="Rychlik I."/>
        </authorList>
    </citation>
    <scope>NUCLEOTIDE SEQUENCE</scope>
    <source>
        <strain evidence="4">An420c</strain>
    </source>
</reference>
<dbReference type="Proteomes" id="UP000713880">
    <property type="component" value="Unassembled WGS sequence"/>
</dbReference>
<evidence type="ECO:0000313" key="5">
    <source>
        <dbReference type="Proteomes" id="UP000713880"/>
    </source>
</evidence>
<sequence length="187" mass="21413">MKRKADFEQEFIDPSLHHRFAFRYIRPEEADQAAKIEEICFPPNEACSAKMMKERVAAAPDFFLVAADRETGRLAGFLNGLATDEEALRDEFFKDAALHDPKGRNIMLLGLDVLPAYRGQGLARELMYQYLSREWQRGRETVILTCLEGKIKMYEKMGFENLGISGSVWGGEQWYEMSCRLCGGEEL</sequence>
<organism evidence="4 5">
    <name type="scientific">Mordavella massiliensis</name>
    <dbReference type="NCBI Taxonomy" id="1871024"/>
    <lineage>
        <taxon>Bacteria</taxon>
        <taxon>Bacillati</taxon>
        <taxon>Bacillota</taxon>
        <taxon>Clostridia</taxon>
        <taxon>Eubacteriales</taxon>
        <taxon>Clostridiaceae</taxon>
        <taxon>Mordavella</taxon>
    </lineage>
</organism>
<dbReference type="SUPFAM" id="SSF55729">
    <property type="entry name" value="Acyl-CoA N-acyltransferases (Nat)"/>
    <property type="match status" value="1"/>
</dbReference>
<feature type="domain" description="N-acetyltransferase" evidence="3">
    <location>
        <begin position="20"/>
        <end position="182"/>
    </location>
</feature>
<dbReference type="InterPro" id="IPR000182">
    <property type="entry name" value="GNAT_dom"/>
</dbReference>
<dbReference type="PANTHER" id="PTHR10908:SF0">
    <property type="entry name" value="SEROTONIN N-ACETYLTRANSFERASE"/>
    <property type="match status" value="1"/>
</dbReference>
<accession>A0A938X414</accession>